<keyword evidence="2" id="KW-1133">Transmembrane helix</keyword>
<evidence type="ECO:0000313" key="5">
    <source>
        <dbReference type="EMBL" id="ADB08375.1"/>
    </source>
</evidence>
<dbReference type="EMBL" id="GU233282">
    <property type="protein sequence ID" value="ADB08373.1"/>
    <property type="molecule type" value="Genomic_DNA"/>
</dbReference>
<feature type="region of interest" description="Disordered" evidence="1">
    <location>
        <begin position="119"/>
        <end position="146"/>
    </location>
</feature>
<sequence length="276" mass="30668">MGFGNIRLGWGLCFMVWVAWIARGRSVCPTWHLTDGKYEAVYRHYLEECRKHEGSGSLDGSGQTKGSGTKATTEANISIRPNVVTSGQNKEPPGTAPRAESSHDLPRIKQVNALRLSTPELAQPLPVVKSTPRESQSEPSVRGPHAIPSSLFAIGTRSRPAIVPLAALPSFKPDPRLTVRVYPLRPERWQDTPSREQYATKIDRKEYHAVVRSTQCPYGRCTGPQASVSDPFLPPPTPWHLVHPLWAMAGILGLTIALYTIYQIYAHRNYTTLHCE</sequence>
<proteinExistence type="predicted"/>
<feature type="transmembrane region" description="Helical" evidence="2">
    <location>
        <begin position="241"/>
        <end position="262"/>
    </location>
</feature>
<name>D2XQU7_9GAMA</name>
<dbReference type="EMBL" id="GU233280">
    <property type="protein sequence ID" value="ADB08371.1"/>
    <property type="molecule type" value="Genomic_DNA"/>
</dbReference>
<evidence type="ECO:0000256" key="2">
    <source>
        <dbReference type="SAM" id="Phobius"/>
    </source>
</evidence>
<evidence type="ECO:0000313" key="3">
    <source>
        <dbReference type="EMBL" id="ADB08371.1"/>
    </source>
</evidence>
<reference evidence="3" key="1">
    <citation type="journal article" date="2010" name="Virology">
        <title>Glycoprotein gene sequence variation in rhesus monkey rhadinovirus.</title>
        <authorList>
            <person name="Shin Y.C."/>
            <person name="Jones L.R."/>
            <person name="Manrique J."/>
            <person name="Lauer W."/>
            <person name="Carville A."/>
            <person name="Mansfield K.G."/>
            <person name="Desrosiers R.C."/>
        </authorList>
    </citation>
    <scope>NUCLEOTIDE SEQUENCE</scope>
    <source>
        <strain evidence="3">NEPRC 265-04</strain>
        <strain evidence="4">NEPRC 309-95</strain>
        <strain evidence="5">NEPRC 321-04</strain>
    </source>
</reference>
<evidence type="ECO:0000256" key="1">
    <source>
        <dbReference type="SAM" id="MobiDB-lite"/>
    </source>
</evidence>
<protein>
    <submittedName>
        <fullName evidence="3">Glycoprotein R8.1</fullName>
    </submittedName>
</protein>
<keyword evidence="2" id="KW-0812">Transmembrane</keyword>
<feature type="region of interest" description="Disordered" evidence="1">
    <location>
        <begin position="52"/>
        <end position="106"/>
    </location>
</feature>
<organism evidence="3">
    <name type="scientific">Macaca mulatta rhadinovirus</name>
    <dbReference type="NCBI Taxonomy" id="703611"/>
    <lineage>
        <taxon>Viruses</taxon>
        <taxon>Duplodnaviria</taxon>
        <taxon>Heunggongvirae</taxon>
        <taxon>Peploviricota</taxon>
        <taxon>Herviviricetes</taxon>
        <taxon>Herpesvirales</taxon>
        <taxon>Orthoherpesviridae</taxon>
        <taxon>Gammaherpesvirinae</taxon>
        <taxon>Rhadinovirus</taxon>
        <taxon>Rhadinovirus macacinegamma5</taxon>
        <taxon>Macacine gammaherpesvirus 5</taxon>
    </lineage>
</organism>
<feature type="compositionally biased region" description="Polar residues" evidence="1">
    <location>
        <begin position="66"/>
        <end position="76"/>
    </location>
</feature>
<evidence type="ECO:0000313" key="4">
    <source>
        <dbReference type="EMBL" id="ADB08373.1"/>
    </source>
</evidence>
<accession>D2XQU7</accession>
<dbReference type="EMBL" id="GU233284">
    <property type="protein sequence ID" value="ADB08375.1"/>
    <property type="molecule type" value="Genomic_DNA"/>
</dbReference>
<keyword evidence="2" id="KW-0472">Membrane</keyword>